<gene>
    <name evidence="1" type="ORF">ACD_4C00099G0004</name>
</gene>
<evidence type="ECO:0000313" key="1">
    <source>
        <dbReference type="EMBL" id="EKE26978.1"/>
    </source>
</evidence>
<comment type="caution">
    <text evidence="1">The sequence shown here is derived from an EMBL/GenBank/DDBJ whole genome shotgun (WGS) entry which is preliminary data.</text>
</comment>
<dbReference type="EMBL" id="AMFJ01000615">
    <property type="protein sequence ID" value="EKE26978.1"/>
    <property type="molecule type" value="Genomic_DNA"/>
</dbReference>
<proteinExistence type="predicted"/>
<name>K2FVI7_9BACT</name>
<organism evidence="1">
    <name type="scientific">uncultured bacterium</name>
    <name type="common">gcode 4</name>
    <dbReference type="NCBI Taxonomy" id="1234023"/>
    <lineage>
        <taxon>Bacteria</taxon>
        <taxon>environmental samples</taxon>
    </lineage>
</organism>
<accession>K2FVI7</accession>
<sequence length="175" mass="20966">MTKLNSLKIPSSSSNIALELLKDSFKQEQEMKFPVEFANTVAQILEEEQEYIRTRIYNSENVHSIFPKLKLPFWVDFTFEELDKISRRIHKFNEYGIVFNVINIVWLPDWIYFDLKKWTSTTQKVIIVKNPKLYEGNNYLKSAEISIEYTHIWKDDITWSPGFSKTLYYLDYRNS</sequence>
<protein>
    <submittedName>
        <fullName evidence="1">Uncharacterized protein</fullName>
    </submittedName>
</protein>
<reference evidence="1" key="1">
    <citation type="journal article" date="2012" name="Science">
        <title>Fermentation, hydrogen, and sulfur metabolism in multiple uncultivated bacterial phyla.</title>
        <authorList>
            <person name="Wrighton K.C."/>
            <person name="Thomas B.C."/>
            <person name="Sharon I."/>
            <person name="Miller C.S."/>
            <person name="Castelle C.J."/>
            <person name="VerBerkmoes N.C."/>
            <person name="Wilkins M.J."/>
            <person name="Hettich R.L."/>
            <person name="Lipton M.S."/>
            <person name="Williams K.H."/>
            <person name="Long P.E."/>
            <person name="Banfield J.F."/>
        </authorList>
    </citation>
    <scope>NUCLEOTIDE SEQUENCE [LARGE SCALE GENOMIC DNA]</scope>
</reference>
<dbReference type="AlphaFoldDB" id="K2FVI7"/>